<accession>A0ABV8DEE3</accession>
<dbReference type="EMBL" id="JBHSAJ010000059">
    <property type="protein sequence ID" value="MFC3936871.1"/>
    <property type="molecule type" value="Genomic_DNA"/>
</dbReference>
<gene>
    <name evidence="3" type="ORF">ACFOW3_19795</name>
</gene>
<reference evidence="4" key="1">
    <citation type="journal article" date="2019" name="Int. J. Syst. Evol. Microbiol.">
        <title>The Global Catalogue of Microorganisms (GCM) 10K type strain sequencing project: providing services to taxonomists for standard genome sequencing and annotation.</title>
        <authorList>
            <consortium name="The Broad Institute Genomics Platform"/>
            <consortium name="The Broad Institute Genome Sequencing Center for Infectious Disease"/>
            <person name="Wu L."/>
            <person name="Ma J."/>
        </authorList>
    </citation>
    <scope>NUCLEOTIDE SEQUENCE [LARGE SCALE GENOMIC DNA]</scope>
    <source>
        <strain evidence="4">CCUG 2113</strain>
    </source>
</reference>
<name>A0ABV8DEE3_9BURK</name>
<dbReference type="RefSeq" id="WP_055400989.1">
    <property type="nucleotide sequence ID" value="NZ_JAMXAX010000045.1"/>
</dbReference>
<evidence type="ECO:0000259" key="2">
    <source>
        <dbReference type="Pfam" id="PF23843"/>
    </source>
</evidence>
<protein>
    <recommendedName>
        <fullName evidence="2">DUF7210 domain-containing protein</fullName>
    </recommendedName>
</protein>
<dbReference type="Pfam" id="PF23843">
    <property type="entry name" value="DUF7210"/>
    <property type="match status" value="1"/>
</dbReference>
<feature type="domain" description="DUF7210" evidence="2">
    <location>
        <begin position="23"/>
        <end position="59"/>
    </location>
</feature>
<feature type="region of interest" description="Disordered" evidence="1">
    <location>
        <begin position="1"/>
        <end position="20"/>
    </location>
</feature>
<sequence>MKPTTPKARRKAAQPPAPPAMEHVILAREHEHMGKKEPPGTPLLVHPETARWLRAVGVVSPLPTTKD</sequence>
<keyword evidence="4" id="KW-1185">Reference proteome</keyword>
<evidence type="ECO:0000256" key="1">
    <source>
        <dbReference type="SAM" id="MobiDB-lite"/>
    </source>
</evidence>
<organism evidence="3 4">
    <name type="scientific">Acidovorax facilis</name>
    <dbReference type="NCBI Taxonomy" id="12917"/>
    <lineage>
        <taxon>Bacteria</taxon>
        <taxon>Pseudomonadati</taxon>
        <taxon>Pseudomonadota</taxon>
        <taxon>Betaproteobacteria</taxon>
        <taxon>Burkholderiales</taxon>
        <taxon>Comamonadaceae</taxon>
        <taxon>Acidovorax</taxon>
    </lineage>
</organism>
<dbReference type="Proteomes" id="UP001595693">
    <property type="component" value="Unassembled WGS sequence"/>
</dbReference>
<evidence type="ECO:0000313" key="4">
    <source>
        <dbReference type="Proteomes" id="UP001595693"/>
    </source>
</evidence>
<proteinExistence type="predicted"/>
<comment type="caution">
    <text evidence="3">The sequence shown here is derived from an EMBL/GenBank/DDBJ whole genome shotgun (WGS) entry which is preliminary data.</text>
</comment>
<evidence type="ECO:0000313" key="3">
    <source>
        <dbReference type="EMBL" id="MFC3936871.1"/>
    </source>
</evidence>
<dbReference type="InterPro" id="IPR055634">
    <property type="entry name" value="DUF7210"/>
</dbReference>